<dbReference type="OrthoDB" id="6342at2157"/>
<dbReference type="RefSeq" id="WP_148855571.1">
    <property type="nucleotide sequence ID" value="NZ_PHNJ01000001.1"/>
</dbReference>
<dbReference type="Proteomes" id="UP000766904">
    <property type="component" value="Unassembled WGS sequence"/>
</dbReference>
<evidence type="ECO:0000256" key="2">
    <source>
        <dbReference type="ARBA" id="ARBA00011881"/>
    </source>
</evidence>
<dbReference type="InterPro" id="IPR016162">
    <property type="entry name" value="Ald_DH_N"/>
</dbReference>
<dbReference type="InterPro" id="IPR015590">
    <property type="entry name" value="Aldehyde_DH_dom"/>
</dbReference>
<evidence type="ECO:0000313" key="9">
    <source>
        <dbReference type="Proteomes" id="UP000766904"/>
    </source>
</evidence>
<dbReference type="Gene3D" id="3.40.605.10">
    <property type="entry name" value="Aldehyde Dehydrogenase, Chain A, domain 1"/>
    <property type="match status" value="1"/>
</dbReference>
<evidence type="ECO:0000256" key="4">
    <source>
        <dbReference type="ARBA" id="ARBA00023027"/>
    </source>
</evidence>
<keyword evidence="4" id="KW-0520">NAD</keyword>
<protein>
    <submittedName>
        <fullName evidence="8">Aldehyde dehydrogenase</fullName>
    </submittedName>
</protein>
<sequence length="491" mass="52408">MTDELPLMPDSGWSALYLGGEWTGPGDRESISVENPYTREEIASVPAGTPDDVDEAYEAAREAQESWSQQPPQRRAGLVTAALEFVREHREEIVELLAVESGSTAVKSEAEIQTARGMMQEAASYPFRMKGEHAESIVPGKENVVERQPAGVVGVISPWNFPLHLSMRAVAPALAAGNGVVLKPASNTPITGGLLLARIFEEAGVPEGLLSVVPGRGSEIGDAMADHEVPRVLAFTGSTEIGQRVAKQAAGNCALPALELGGNNVHVVTENADLERAVDGGIFGSFLHQGQACISINRHLVHESLYDDYVGMLTDRAANLPAGDPTDGDTVIGPVIDETQRDTMLEFVEETLDAGATLETGGEADGLVVEPTVISDADNDMAAACNEHFGPIAPVVPYSSNEEAIELANDTIHGLSGSVHSEDREQARTIADGIETGMIHINDQPINDEPHVPFGGMKQSGLGRYNGESILDELTTTKWISVQHEPREYPF</sequence>
<dbReference type="GO" id="GO:0016620">
    <property type="term" value="F:oxidoreductase activity, acting on the aldehyde or oxo group of donors, NAD or NADP as acceptor"/>
    <property type="evidence" value="ECO:0007669"/>
    <property type="project" value="InterPro"/>
</dbReference>
<dbReference type="SUPFAM" id="SSF53720">
    <property type="entry name" value="ALDH-like"/>
    <property type="match status" value="1"/>
</dbReference>
<proteinExistence type="inferred from homology"/>
<evidence type="ECO:0000256" key="1">
    <source>
        <dbReference type="ARBA" id="ARBA00009986"/>
    </source>
</evidence>
<dbReference type="EMBL" id="PHNJ01000001">
    <property type="protein sequence ID" value="TYL40008.1"/>
    <property type="molecule type" value="Genomic_DNA"/>
</dbReference>
<feature type="domain" description="Aldehyde dehydrogenase" evidence="7">
    <location>
        <begin position="23"/>
        <end position="480"/>
    </location>
</feature>
<evidence type="ECO:0000256" key="5">
    <source>
        <dbReference type="PROSITE-ProRule" id="PRU10007"/>
    </source>
</evidence>
<evidence type="ECO:0000256" key="6">
    <source>
        <dbReference type="RuleBase" id="RU003345"/>
    </source>
</evidence>
<accession>A0A8J8Q7D9</accession>
<keyword evidence="9" id="KW-1185">Reference proteome</keyword>
<organism evidence="8 9">
    <name type="scientific">Natronococcus pandeyae</name>
    <dbReference type="NCBI Taxonomy" id="2055836"/>
    <lineage>
        <taxon>Archaea</taxon>
        <taxon>Methanobacteriati</taxon>
        <taxon>Methanobacteriota</taxon>
        <taxon>Stenosarchaea group</taxon>
        <taxon>Halobacteria</taxon>
        <taxon>Halobacteriales</taxon>
        <taxon>Natrialbaceae</taxon>
        <taxon>Natronococcus</taxon>
    </lineage>
</organism>
<dbReference type="InterPro" id="IPR016161">
    <property type="entry name" value="Ald_DH/histidinol_DH"/>
</dbReference>
<comment type="similarity">
    <text evidence="1 6">Belongs to the aldehyde dehydrogenase family.</text>
</comment>
<dbReference type="FunFam" id="3.40.605.10:FF:000007">
    <property type="entry name" value="NAD/NADP-dependent betaine aldehyde dehydrogenase"/>
    <property type="match status" value="1"/>
</dbReference>
<keyword evidence="3 6" id="KW-0560">Oxidoreductase</keyword>
<comment type="subunit">
    <text evidence="2">Homotetramer.</text>
</comment>
<dbReference type="InterPro" id="IPR016163">
    <property type="entry name" value="Ald_DH_C"/>
</dbReference>
<feature type="active site" evidence="5">
    <location>
        <position position="259"/>
    </location>
</feature>
<dbReference type="Pfam" id="PF00171">
    <property type="entry name" value="Aldedh"/>
    <property type="match status" value="1"/>
</dbReference>
<evidence type="ECO:0000313" key="8">
    <source>
        <dbReference type="EMBL" id="TYL40008.1"/>
    </source>
</evidence>
<evidence type="ECO:0000256" key="3">
    <source>
        <dbReference type="ARBA" id="ARBA00023002"/>
    </source>
</evidence>
<evidence type="ECO:0000259" key="7">
    <source>
        <dbReference type="Pfam" id="PF00171"/>
    </source>
</evidence>
<dbReference type="Gene3D" id="3.40.309.10">
    <property type="entry name" value="Aldehyde Dehydrogenase, Chain A, domain 2"/>
    <property type="match status" value="1"/>
</dbReference>
<gene>
    <name evidence="8" type="ORF">CV102_00020</name>
</gene>
<dbReference type="PROSITE" id="PS00687">
    <property type="entry name" value="ALDEHYDE_DEHYDR_GLU"/>
    <property type="match status" value="1"/>
</dbReference>
<comment type="caution">
    <text evidence="8">The sequence shown here is derived from an EMBL/GenBank/DDBJ whole genome shotgun (WGS) entry which is preliminary data.</text>
</comment>
<name>A0A8J8Q7D9_9EURY</name>
<reference evidence="8" key="1">
    <citation type="submission" date="2017-11" db="EMBL/GenBank/DDBJ databases">
        <authorList>
            <person name="Kajale S.C."/>
            <person name="Sharma A."/>
        </authorList>
    </citation>
    <scope>NUCLEOTIDE SEQUENCE</scope>
    <source>
        <strain evidence="8">LS1_42</strain>
    </source>
</reference>
<dbReference type="PANTHER" id="PTHR42986:SF1">
    <property type="entry name" value="BENZALDEHYDE DEHYDROGENASE YFMT"/>
    <property type="match status" value="1"/>
</dbReference>
<dbReference type="PANTHER" id="PTHR42986">
    <property type="entry name" value="BENZALDEHYDE DEHYDROGENASE YFMT"/>
    <property type="match status" value="1"/>
</dbReference>
<dbReference type="AlphaFoldDB" id="A0A8J8Q7D9"/>
<dbReference type="InterPro" id="IPR029510">
    <property type="entry name" value="Ald_DH_CS_GLU"/>
</dbReference>